<evidence type="ECO:0000313" key="1">
    <source>
        <dbReference type="EMBL" id="EKM29563.1"/>
    </source>
</evidence>
<accession>A0A454CT44</accession>
<sequence>MDLEQNDTNSQITDVEINKLRYHKRLLIEANLAQGSIDNTLFSDSNRMPVV</sequence>
<protein>
    <submittedName>
        <fullName evidence="1">Uncharacterized protein</fullName>
    </submittedName>
</protein>
<dbReference type="Proteomes" id="UP000008367">
    <property type="component" value="Unassembled WGS sequence"/>
</dbReference>
<proteinExistence type="predicted"/>
<name>A0A454CT44_VIBHA</name>
<reference evidence="1 2" key="1">
    <citation type="submission" date="2012-10" db="EMBL/GenBank/DDBJ databases">
        <title>Genome sequence of Vibrio Cholerae HENC-02.</title>
        <authorList>
            <person name="Eppinger M."/>
            <person name="Hasan N.A."/>
            <person name="Sengamalay N."/>
            <person name="Hine E."/>
            <person name="Su Q."/>
            <person name="Daugherty S.C."/>
            <person name="Young S."/>
            <person name="Sadzewicz L."/>
            <person name="Tallon L."/>
            <person name="Cebula T.A."/>
            <person name="Ravel J."/>
            <person name="Colwell R.R."/>
        </authorList>
    </citation>
    <scope>NUCLEOTIDE SEQUENCE [LARGE SCALE GENOMIC DNA]</scope>
    <source>
        <strain evidence="1 2">HENC-02</strain>
    </source>
</reference>
<organism evidence="1 2">
    <name type="scientific">Vibrio harveyi</name>
    <name type="common">Beneckea harveyi</name>
    <dbReference type="NCBI Taxonomy" id="669"/>
    <lineage>
        <taxon>Bacteria</taxon>
        <taxon>Pseudomonadati</taxon>
        <taxon>Pseudomonadota</taxon>
        <taxon>Gammaproteobacteria</taxon>
        <taxon>Vibrionales</taxon>
        <taxon>Vibrionaceae</taxon>
        <taxon>Vibrio</taxon>
    </lineage>
</organism>
<dbReference type="AlphaFoldDB" id="A0A454CT44"/>
<dbReference type="EMBL" id="AJSR01002032">
    <property type="protein sequence ID" value="EKM29563.1"/>
    <property type="molecule type" value="Genomic_DNA"/>
</dbReference>
<comment type="caution">
    <text evidence="1">The sequence shown here is derived from an EMBL/GenBank/DDBJ whole genome shotgun (WGS) entry which is preliminary data.</text>
</comment>
<gene>
    <name evidence="1" type="ORF">VCHENC02_4635A</name>
</gene>
<evidence type="ECO:0000313" key="2">
    <source>
        <dbReference type="Proteomes" id="UP000008367"/>
    </source>
</evidence>
<feature type="non-terminal residue" evidence="1">
    <location>
        <position position="51"/>
    </location>
</feature>